<name>A0ABS9VZZ4_9BIFI</name>
<dbReference type="InterPro" id="IPR015421">
    <property type="entry name" value="PyrdxlP-dep_Trfase_major"/>
</dbReference>
<evidence type="ECO:0000256" key="1">
    <source>
        <dbReference type="ARBA" id="ARBA00001933"/>
    </source>
</evidence>
<dbReference type="CDD" id="cd00609">
    <property type="entry name" value="AAT_like"/>
    <property type="match status" value="1"/>
</dbReference>
<gene>
    <name evidence="6" type="ORF">JS533_013120</name>
</gene>
<dbReference type="PANTHER" id="PTHR42790">
    <property type="entry name" value="AMINOTRANSFERASE"/>
    <property type="match status" value="1"/>
</dbReference>
<keyword evidence="2 6" id="KW-0032">Aminotransferase</keyword>
<dbReference type="Gene3D" id="3.40.640.10">
    <property type="entry name" value="Type I PLP-dependent aspartate aminotransferase-like (Major domain)"/>
    <property type="match status" value="1"/>
</dbReference>
<sequence>MSGGVPVRAGYSQIAGHLGGPAFLPLRRDAADGAAKPLIDLTGGVPDEGVLPYRSYDDATHAVLTDAGTAFKSVSYIPPAGIGRLREQVARWRGVSVDNVLITDGAMNGIFLAAQAMIDPGDRVLVETPTFPFALRIFRRLGAQVDTLALRRGGADLDGLERQLRGGARYKAFYTIPDFQNLTGEVTDGAHKRRLLELADRYGFAVIADDPYCDLWFGDDEPAGFPQGYRQADDYSPLYEIGTFSKTLGPGWRVGWVIASADAVRRLAAIRLCVDGNGSAIGQYAISRLLEDPVWFDDLLDAERRLYRGRARTLTTALHDTFGGSVLFDEPQGGFFLWARLPRGIAVDDVRVQDALARQNVLVTRGDSFYPDRPDASYVRMGFSAIGDDRLREGVHRLGDALLPLLR</sequence>
<dbReference type="PANTHER" id="PTHR42790:SF19">
    <property type="entry name" value="KYNURENINE_ALPHA-AMINOADIPATE AMINOTRANSFERASE, MITOCHONDRIAL"/>
    <property type="match status" value="1"/>
</dbReference>
<dbReference type="Gene3D" id="3.90.1150.10">
    <property type="entry name" value="Aspartate Aminotransferase, domain 1"/>
    <property type="match status" value="1"/>
</dbReference>
<evidence type="ECO:0000259" key="5">
    <source>
        <dbReference type="Pfam" id="PF00155"/>
    </source>
</evidence>
<evidence type="ECO:0000256" key="2">
    <source>
        <dbReference type="ARBA" id="ARBA00022576"/>
    </source>
</evidence>
<dbReference type="GO" id="GO:0008483">
    <property type="term" value="F:transaminase activity"/>
    <property type="evidence" value="ECO:0007669"/>
    <property type="project" value="UniProtKB-KW"/>
</dbReference>
<evidence type="ECO:0000313" key="7">
    <source>
        <dbReference type="Proteomes" id="UP000710815"/>
    </source>
</evidence>
<keyword evidence="7" id="KW-1185">Reference proteome</keyword>
<dbReference type="InterPro" id="IPR015424">
    <property type="entry name" value="PyrdxlP-dep_Trfase"/>
</dbReference>
<dbReference type="InterPro" id="IPR050859">
    <property type="entry name" value="Class-I_PLP-dep_aminotransf"/>
</dbReference>
<evidence type="ECO:0000256" key="3">
    <source>
        <dbReference type="ARBA" id="ARBA00022679"/>
    </source>
</evidence>
<comment type="cofactor">
    <cofactor evidence="1">
        <name>pyridoxal 5'-phosphate</name>
        <dbReference type="ChEBI" id="CHEBI:597326"/>
    </cofactor>
</comment>
<dbReference type="EMBL" id="JAFEJT020000095">
    <property type="protein sequence ID" value="MCH9277190.1"/>
    <property type="molecule type" value="Genomic_DNA"/>
</dbReference>
<evidence type="ECO:0000313" key="6">
    <source>
        <dbReference type="EMBL" id="MCH9277190.1"/>
    </source>
</evidence>
<reference evidence="6 7" key="2">
    <citation type="journal article" date="2021" name="Syst. Appl. Microbiol.">
        <title>Phylogenetic classification of ten novel species belonging to the genus Bifidobacterium comprising B. phasiani sp. nov., B. pongonis sp. nov., B. saguinibicoloris sp. nov., B. colobi sp. nov., B. simiiventris sp. nov., B. santillanense sp. nov., B. miconis sp. nov., B. amazonense sp. nov., B. pluvialisilvae sp. nov., and B. miconisargentati sp. nov.</title>
        <authorList>
            <person name="Lugli G.A."/>
            <person name="Calvete-Torre I."/>
            <person name="Alessandri G."/>
            <person name="Milani C."/>
            <person name="Turroni F."/>
            <person name="Laiolo P."/>
            <person name="Ossiprandi M.C."/>
            <person name="Margolles A."/>
            <person name="Ruiz L."/>
            <person name="Ventura M."/>
        </authorList>
    </citation>
    <scope>NUCLEOTIDE SEQUENCE [LARGE SCALE GENOMIC DNA]</scope>
    <source>
        <strain evidence="6 7">MA1</strain>
    </source>
</reference>
<organism evidence="6 7">
    <name type="scientific">Bifidobacterium amazonense</name>
    <dbReference type="NCBI Taxonomy" id="2809027"/>
    <lineage>
        <taxon>Bacteria</taxon>
        <taxon>Bacillati</taxon>
        <taxon>Actinomycetota</taxon>
        <taxon>Actinomycetes</taxon>
        <taxon>Bifidobacteriales</taxon>
        <taxon>Bifidobacteriaceae</taxon>
        <taxon>Bifidobacterium</taxon>
    </lineage>
</organism>
<evidence type="ECO:0000256" key="4">
    <source>
        <dbReference type="ARBA" id="ARBA00022898"/>
    </source>
</evidence>
<keyword evidence="4" id="KW-0663">Pyridoxal phosphate</keyword>
<proteinExistence type="predicted"/>
<dbReference type="InterPro" id="IPR004839">
    <property type="entry name" value="Aminotransferase_I/II_large"/>
</dbReference>
<reference evidence="6 7" key="1">
    <citation type="journal article" date="2021" name="Environ. Microbiol.">
        <title>Genetic insights into the dark matter of the mammalian gut microbiota through targeted genome reconstruction.</title>
        <authorList>
            <person name="Lugli G.A."/>
            <person name="Alessandri G."/>
            <person name="Milani C."/>
            <person name="Viappiani A."/>
            <person name="Fontana F."/>
            <person name="Tarracchini C."/>
            <person name="Mancabelli L."/>
            <person name="Argentini C."/>
            <person name="Ruiz L."/>
            <person name="Margolles A."/>
            <person name="van Sinderen D."/>
            <person name="Turroni F."/>
            <person name="Ventura M."/>
        </authorList>
    </citation>
    <scope>NUCLEOTIDE SEQUENCE [LARGE SCALE GENOMIC DNA]</scope>
    <source>
        <strain evidence="6 7">MA1</strain>
    </source>
</reference>
<comment type="caution">
    <text evidence="6">The sequence shown here is derived from an EMBL/GenBank/DDBJ whole genome shotgun (WGS) entry which is preliminary data.</text>
</comment>
<dbReference type="RefSeq" id="WP_241515209.1">
    <property type="nucleotide sequence ID" value="NZ_JAFEJT020000095.1"/>
</dbReference>
<dbReference type="Pfam" id="PF00155">
    <property type="entry name" value="Aminotran_1_2"/>
    <property type="match status" value="1"/>
</dbReference>
<keyword evidence="3" id="KW-0808">Transferase</keyword>
<accession>A0ABS9VZZ4</accession>
<dbReference type="Proteomes" id="UP000710815">
    <property type="component" value="Unassembled WGS sequence"/>
</dbReference>
<feature type="domain" description="Aminotransferase class I/classII large" evidence="5">
    <location>
        <begin position="72"/>
        <end position="398"/>
    </location>
</feature>
<protein>
    <submittedName>
        <fullName evidence="6">PLP-dependent aminotransferase family protein</fullName>
    </submittedName>
</protein>
<dbReference type="SUPFAM" id="SSF53383">
    <property type="entry name" value="PLP-dependent transferases"/>
    <property type="match status" value="1"/>
</dbReference>
<dbReference type="InterPro" id="IPR015422">
    <property type="entry name" value="PyrdxlP-dep_Trfase_small"/>
</dbReference>